<dbReference type="AlphaFoldDB" id="A0A1F8ATH2"/>
<organism evidence="2 3">
    <name type="scientific">Candidatus Woesebacteria bacterium RIFCSPHIGHO2_12_FULL_41_24</name>
    <dbReference type="NCBI Taxonomy" id="1802510"/>
    <lineage>
        <taxon>Bacteria</taxon>
        <taxon>Candidatus Woeseibacteriota</taxon>
    </lineage>
</organism>
<keyword evidence="1" id="KW-1133">Transmembrane helix</keyword>
<feature type="transmembrane region" description="Helical" evidence="1">
    <location>
        <begin position="327"/>
        <end position="345"/>
    </location>
</feature>
<keyword evidence="1" id="KW-0812">Transmembrane</keyword>
<feature type="transmembrane region" description="Helical" evidence="1">
    <location>
        <begin position="935"/>
        <end position="963"/>
    </location>
</feature>
<evidence type="ECO:0008006" key="4">
    <source>
        <dbReference type="Google" id="ProtNLM"/>
    </source>
</evidence>
<sequence>MKAFFSLILFAAIIPLVFYISYSIGHLVLEGEMMGGDTAYHLSWIHTLQRYFPKIPMWFPFAGGGQSITMGYWVFPYYIAIVIDCLSNLTVEQAVRLLEFLAVPVVALQIYIYIWIRLKNQFIASVGALLYPLSSLAWGWVTQAGFFGMHLSTVTLLPVFLFFDLYLNSELVEPQKVLRKRLFLLGFSASLTIAILMHGSAMPSLLLGFPLYTMVRSQLNPRIKEARLYSFFRSVKALLICIIFGILTSFFFLYPQLKYFAFQTQGQKFGYGLDIPFLTWKGLLGFELMDPYLVGSLHTPLYLSTIVGLFSVVGVGMSIIKRHFISAMGVTSLFYLVWITNASFIKERLPFLDAFLDPTNVRSSSTAAIYFTILAAFGIWSLVDIPGAGLRYFIGRLGKIPRLVITKITLVSANILVIPFAIWMFIEFQNNKIFPGTDKGRDYINYGYASYPGFKTLDPTAPFCNIYKWQNGISDAECGSYKPKYTIDKAGKDSAPQNFEADVANLDLDKLARVSVSPNLGSLAFSWADHSRSSMLQTPSSQATPIISWLGIHNEAMFLYSSEGNSQEVSEVAKWFGVKYAFLNRNKDKFALDNYSSDYWLDAAQAGSGENVIKIKELENTPGMISISDKPSVLVIGSLGRKAYTDVYRVATKGAFSFDRAYLIQGTEKIDDYSLNEIKQFSVVVLHGYSYDNFNEAWGMLKKYVEDGGSLFIDTGWQYVSKDWGKDEDTTLPDPAPITKTLWGNVGLSWDGATLAGDYGESFKLEKFAPPLWSDMPWGMAIGKMSSLRPWAEPVLRIGDKVIVAKGNYGKGRVLWSGMNMLVHVLQSGSSEEFRLLRELFNFLIPKEEITKGEVMVNWDDPDRVYISLLTVPTSPSFLYFTDSYTPDWRAYLLKGNQKTDLKIYRAGPGFKGVWLSQLQGGEKVIFEYSITKNVLIGAFFSITSVLIIIYSIIDSLFLKGLVEKKIRNFKRRIHLWDEEE</sequence>
<comment type="caution">
    <text evidence="2">The sequence shown here is derived from an EMBL/GenBank/DDBJ whole genome shotgun (WGS) entry which is preliminary data.</text>
</comment>
<evidence type="ECO:0000313" key="2">
    <source>
        <dbReference type="EMBL" id="OGM54799.1"/>
    </source>
</evidence>
<feature type="transmembrane region" description="Helical" evidence="1">
    <location>
        <begin position="122"/>
        <end position="141"/>
    </location>
</feature>
<evidence type="ECO:0000313" key="3">
    <source>
        <dbReference type="Proteomes" id="UP000178603"/>
    </source>
</evidence>
<feature type="transmembrane region" description="Helical" evidence="1">
    <location>
        <begin position="404"/>
        <end position="426"/>
    </location>
</feature>
<name>A0A1F8ATH2_9BACT</name>
<protein>
    <recommendedName>
        <fullName evidence="4">Membrane protein 6-pyruvoyl-tetrahydropterin synthase-related domain-containing protein</fullName>
    </recommendedName>
</protein>
<dbReference type="Gene3D" id="3.40.50.880">
    <property type="match status" value="1"/>
</dbReference>
<feature type="transmembrane region" description="Helical" evidence="1">
    <location>
        <begin position="70"/>
        <end position="90"/>
    </location>
</feature>
<feature type="transmembrane region" description="Helical" evidence="1">
    <location>
        <begin position="235"/>
        <end position="254"/>
    </location>
</feature>
<dbReference type="EMBL" id="MGGW01000009">
    <property type="protein sequence ID" value="OGM54799.1"/>
    <property type="molecule type" value="Genomic_DNA"/>
</dbReference>
<dbReference type="SUPFAM" id="SSF52317">
    <property type="entry name" value="Class I glutamine amidotransferase-like"/>
    <property type="match status" value="1"/>
</dbReference>
<accession>A0A1F8ATH2</accession>
<feature type="transmembrane region" description="Helical" evidence="1">
    <location>
        <begin position="97"/>
        <end position="116"/>
    </location>
</feature>
<feature type="transmembrane region" description="Helical" evidence="1">
    <location>
        <begin position="187"/>
        <end position="214"/>
    </location>
</feature>
<feature type="transmembrane region" description="Helical" evidence="1">
    <location>
        <begin position="148"/>
        <end position="167"/>
    </location>
</feature>
<feature type="transmembrane region" description="Helical" evidence="1">
    <location>
        <begin position="365"/>
        <end position="383"/>
    </location>
</feature>
<gene>
    <name evidence="2" type="ORF">A3E44_01420</name>
</gene>
<keyword evidence="1" id="KW-0472">Membrane</keyword>
<feature type="transmembrane region" description="Helical" evidence="1">
    <location>
        <begin position="7"/>
        <end position="29"/>
    </location>
</feature>
<proteinExistence type="predicted"/>
<dbReference type="Proteomes" id="UP000178603">
    <property type="component" value="Unassembled WGS sequence"/>
</dbReference>
<feature type="transmembrane region" description="Helical" evidence="1">
    <location>
        <begin position="301"/>
        <end position="320"/>
    </location>
</feature>
<dbReference type="InterPro" id="IPR029062">
    <property type="entry name" value="Class_I_gatase-like"/>
</dbReference>
<evidence type="ECO:0000256" key="1">
    <source>
        <dbReference type="SAM" id="Phobius"/>
    </source>
</evidence>
<reference evidence="2 3" key="1">
    <citation type="journal article" date="2016" name="Nat. Commun.">
        <title>Thousands of microbial genomes shed light on interconnected biogeochemical processes in an aquifer system.</title>
        <authorList>
            <person name="Anantharaman K."/>
            <person name="Brown C.T."/>
            <person name="Hug L.A."/>
            <person name="Sharon I."/>
            <person name="Castelle C.J."/>
            <person name="Probst A.J."/>
            <person name="Thomas B.C."/>
            <person name="Singh A."/>
            <person name="Wilkins M.J."/>
            <person name="Karaoz U."/>
            <person name="Brodie E.L."/>
            <person name="Williams K.H."/>
            <person name="Hubbard S.S."/>
            <person name="Banfield J.F."/>
        </authorList>
    </citation>
    <scope>NUCLEOTIDE SEQUENCE [LARGE SCALE GENOMIC DNA]</scope>
</reference>